<accession>A0A812N1J9</accession>
<name>A0A812N1J9_9DINO</name>
<dbReference type="Proteomes" id="UP000601435">
    <property type="component" value="Unassembled WGS sequence"/>
</dbReference>
<sequence>VRSPVTEMGQPHCPAGRGTGLCRALLRYRATLAREEREGGEAGLQTSEAQRADGTVPGRKRCHV</sequence>
<feature type="non-terminal residue" evidence="2">
    <location>
        <position position="1"/>
    </location>
</feature>
<feature type="non-terminal residue" evidence="2">
    <location>
        <position position="64"/>
    </location>
</feature>
<proteinExistence type="predicted"/>
<dbReference type="AlphaFoldDB" id="A0A812N1J9"/>
<comment type="caution">
    <text evidence="2">The sequence shown here is derived from an EMBL/GenBank/DDBJ whole genome shotgun (WGS) entry which is preliminary data.</text>
</comment>
<evidence type="ECO:0000313" key="3">
    <source>
        <dbReference type="Proteomes" id="UP000601435"/>
    </source>
</evidence>
<keyword evidence="3" id="KW-1185">Reference proteome</keyword>
<feature type="region of interest" description="Disordered" evidence="1">
    <location>
        <begin position="36"/>
        <end position="64"/>
    </location>
</feature>
<evidence type="ECO:0000256" key="1">
    <source>
        <dbReference type="SAM" id="MobiDB-lite"/>
    </source>
</evidence>
<dbReference type="EMBL" id="CAJNJA010012130">
    <property type="protein sequence ID" value="CAE7289126.1"/>
    <property type="molecule type" value="Genomic_DNA"/>
</dbReference>
<evidence type="ECO:0000313" key="2">
    <source>
        <dbReference type="EMBL" id="CAE7289126.1"/>
    </source>
</evidence>
<reference evidence="2" key="1">
    <citation type="submission" date="2021-02" db="EMBL/GenBank/DDBJ databases">
        <authorList>
            <person name="Dougan E. K."/>
            <person name="Rhodes N."/>
            <person name="Thang M."/>
            <person name="Chan C."/>
        </authorList>
    </citation>
    <scope>NUCLEOTIDE SEQUENCE</scope>
</reference>
<gene>
    <name evidence="2" type="ORF">SNEC2469_LOCUS7075</name>
</gene>
<organism evidence="2 3">
    <name type="scientific">Symbiodinium necroappetens</name>
    <dbReference type="NCBI Taxonomy" id="1628268"/>
    <lineage>
        <taxon>Eukaryota</taxon>
        <taxon>Sar</taxon>
        <taxon>Alveolata</taxon>
        <taxon>Dinophyceae</taxon>
        <taxon>Suessiales</taxon>
        <taxon>Symbiodiniaceae</taxon>
        <taxon>Symbiodinium</taxon>
    </lineage>
</organism>
<protein>
    <submittedName>
        <fullName evidence="2">Uncharacterized protein</fullName>
    </submittedName>
</protein>